<dbReference type="SUPFAM" id="SSF48452">
    <property type="entry name" value="TPR-like"/>
    <property type="match status" value="3"/>
</dbReference>
<reference evidence="5" key="1">
    <citation type="submission" date="2021-02" db="EMBL/GenBank/DDBJ databases">
        <title>First Annotated Genome of the Yellow-green Alga Tribonema minus.</title>
        <authorList>
            <person name="Mahan K.M."/>
        </authorList>
    </citation>
    <scope>NUCLEOTIDE SEQUENCE</scope>
    <source>
        <strain evidence="5">UTEX B ZZ1240</strain>
    </source>
</reference>
<gene>
    <name evidence="5" type="ORF">JKP88DRAFT_323831</name>
</gene>
<feature type="region of interest" description="Disordered" evidence="4">
    <location>
        <begin position="408"/>
        <end position="436"/>
    </location>
</feature>
<feature type="repeat" description="TPR" evidence="3">
    <location>
        <begin position="480"/>
        <end position="513"/>
    </location>
</feature>
<dbReference type="InterPro" id="IPR019734">
    <property type="entry name" value="TPR_rpt"/>
</dbReference>
<dbReference type="Gene3D" id="1.25.40.10">
    <property type="entry name" value="Tetratricopeptide repeat domain"/>
    <property type="match status" value="4"/>
</dbReference>
<evidence type="ECO:0000256" key="3">
    <source>
        <dbReference type="PROSITE-ProRule" id="PRU00339"/>
    </source>
</evidence>
<keyword evidence="1" id="KW-0677">Repeat</keyword>
<dbReference type="PROSITE" id="PS50005">
    <property type="entry name" value="TPR"/>
    <property type="match status" value="1"/>
</dbReference>
<protein>
    <submittedName>
        <fullName evidence="5">Uncharacterized protein</fullName>
    </submittedName>
</protein>
<name>A0A836CCD9_9STRA</name>
<comment type="caution">
    <text evidence="5">The sequence shown here is derived from an EMBL/GenBank/DDBJ whole genome shotgun (WGS) entry which is preliminary data.</text>
</comment>
<sequence>MLLYSATLLLIRDVARYYAGRGFCYQLQRDFELAFYDYSAAIHINSERHYYFGRRAECLVGMRKFEAALDDYATAAKVAKLAGASSAHHVASYCLECGLLLQQQLKRPAEAAEAFTKSLAADRKAGAHARRGGRVSSTALLKPLQGASAHRAAGAAGVPTRIQCLAARGSCLLALGRAQEALDDLQLVQTEWGQRRDGMYAHVALDLARCLLASGLDERAELAFTAVLQSGSVSERREALCGRGLVRLGAGGRDAEAAADFTEALELTQCQGCDEGPARTARLHLYRARARMRVALTGGGGALPAAAAEAVSPRSSGGGAAAVPTGSARGDGGVYESAAAARKNSAQFTAAGLSAALADAEAAVRLEPTNIEFLHASANILSETGDYRRALEDYMRVLNCAAPDARAAATDDGDSRLTPRTAPRGDGAENTPSNADARARKAECRFGASVCLYKLDRHAEALQLMAGGGDGSSDAAGGSAKAFELRGLVLHDLGHYGRAVEAFSAAIAVDSASQQPYLYRGRSYARMDLHKASRPAVADFTTALVLAGAEHDDADADARPAEAVPAAVERLMAIRGVRRDPAAVYALYHARGVSLFAQGEERAAQGLRDLQVASALGCRDWQLCWHRALCARSLERDAGLLVLSLLCLPATTRREAQSNTMRYRDALGWLQASEAEAARGATGAAATAPQRSALLYHLGVVQGRCAEHAAQNTKAALLQQAEDTMTRALQLLQGADQHSPAARRIGSLGTPMQACPDSDSGLSIIGDDRAHTGVQPRKEGASRSTLQQVRQQQGLWTGACTDFDRVLSHVPTGDDTATLRGWCNRALGRFDAAAADLEGARTIHARPVGPLVDYRNCRTVDEAPEVEVQPYLDPPLLWLE</sequence>
<proteinExistence type="predicted"/>
<dbReference type="AlphaFoldDB" id="A0A836CCD9"/>
<accession>A0A836CCD9</accession>
<keyword evidence="2 3" id="KW-0802">TPR repeat</keyword>
<dbReference type="PANTHER" id="PTHR44858">
    <property type="entry name" value="TETRATRICOPEPTIDE REPEAT PROTEIN 6"/>
    <property type="match status" value="1"/>
</dbReference>
<dbReference type="PANTHER" id="PTHR44858:SF1">
    <property type="entry name" value="UDP-N-ACETYLGLUCOSAMINE--PEPTIDE N-ACETYLGLUCOSAMINYLTRANSFERASE SPINDLY-RELATED"/>
    <property type="match status" value="1"/>
</dbReference>
<dbReference type="InterPro" id="IPR050498">
    <property type="entry name" value="Ycf3"/>
</dbReference>
<dbReference type="Pfam" id="PF13181">
    <property type="entry name" value="TPR_8"/>
    <property type="match status" value="1"/>
</dbReference>
<keyword evidence="6" id="KW-1185">Reference proteome</keyword>
<evidence type="ECO:0000313" key="6">
    <source>
        <dbReference type="Proteomes" id="UP000664859"/>
    </source>
</evidence>
<evidence type="ECO:0000256" key="2">
    <source>
        <dbReference type="ARBA" id="ARBA00022803"/>
    </source>
</evidence>
<evidence type="ECO:0000313" key="5">
    <source>
        <dbReference type="EMBL" id="KAG5180432.1"/>
    </source>
</evidence>
<dbReference type="InterPro" id="IPR011990">
    <property type="entry name" value="TPR-like_helical_dom_sf"/>
</dbReference>
<dbReference type="EMBL" id="JAFCMP010000390">
    <property type="protein sequence ID" value="KAG5180432.1"/>
    <property type="molecule type" value="Genomic_DNA"/>
</dbReference>
<organism evidence="5 6">
    <name type="scientific">Tribonema minus</name>
    <dbReference type="NCBI Taxonomy" id="303371"/>
    <lineage>
        <taxon>Eukaryota</taxon>
        <taxon>Sar</taxon>
        <taxon>Stramenopiles</taxon>
        <taxon>Ochrophyta</taxon>
        <taxon>PX clade</taxon>
        <taxon>Xanthophyceae</taxon>
        <taxon>Tribonematales</taxon>
        <taxon>Tribonemataceae</taxon>
        <taxon>Tribonema</taxon>
    </lineage>
</organism>
<dbReference type="SMART" id="SM00028">
    <property type="entry name" value="TPR"/>
    <property type="match status" value="6"/>
</dbReference>
<evidence type="ECO:0000256" key="4">
    <source>
        <dbReference type="SAM" id="MobiDB-lite"/>
    </source>
</evidence>
<evidence type="ECO:0000256" key="1">
    <source>
        <dbReference type="ARBA" id="ARBA00022737"/>
    </source>
</evidence>
<dbReference type="Proteomes" id="UP000664859">
    <property type="component" value="Unassembled WGS sequence"/>
</dbReference>